<feature type="compositionally biased region" description="Polar residues" evidence="1">
    <location>
        <begin position="22"/>
        <end position="34"/>
    </location>
</feature>
<evidence type="ECO:0000313" key="2">
    <source>
        <dbReference type="EMBL" id="CAP87016.1"/>
    </source>
</evidence>
<name>B6HWR5_PENRW</name>
<feature type="region of interest" description="Disordered" evidence="1">
    <location>
        <begin position="1"/>
        <end position="39"/>
    </location>
</feature>
<proteinExistence type="predicted"/>
<accession>B6HWR5</accession>
<dbReference type="HOGENOM" id="CLU_2171890_0_0_1"/>
<protein>
    <submittedName>
        <fullName evidence="2">Uncharacterized protein</fullName>
    </submittedName>
</protein>
<reference evidence="2 3" key="1">
    <citation type="journal article" date="2008" name="Nat. Biotechnol.">
        <title>Genome sequencing and analysis of the filamentous fungus Penicillium chrysogenum.</title>
        <authorList>
            <person name="van den Berg M.A."/>
            <person name="Albang R."/>
            <person name="Albermann K."/>
            <person name="Badger J.H."/>
            <person name="Daran J.-M."/>
            <person name="Driessen A.J.M."/>
            <person name="Garcia-Estrada C."/>
            <person name="Fedorova N.D."/>
            <person name="Harris D.M."/>
            <person name="Heijne W.H.M."/>
            <person name="Joardar V.S."/>
            <person name="Kiel J.A.K.W."/>
            <person name="Kovalchuk A."/>
            <person name="Martin J.F."/>
            <person name="Nierman W.C."/>
            <person name="Nijland J.G."/>
            <person name="Pronk J.T."/>
            <person name="Roubos J.A."/>
            <person name="van der Klei I.J."/>
            <person name="van Peij N.N.M.E."/>
            <person name="Veenhuis M."/>
            <person name="von Doehren H."/>
            <person name="Wagner C."/>
            <person name="Wortman J.R."/>
            <person name="Bovenberg R.A.L."/>
        </authorList>
    </citation>
    <scope>NUCLEOTIDE SEQUENCE [LARGE SCALE GENOMIC DNA]</scope>
    <source>
        <strain evidence="3">ATCC 28089 / DSM 1075 / NRRL 1951 / Wisconsin 54-1255</strain>
    </source>
</reference>
<organism evidence="2 3">
    <name type="scientific">Penicillium rubens (strain ATCC 28089 / DSM 1075 / NRRL 1951 / Wisconsin 54-1255)</name>
    <name type="common">Penicillium chrysogenum</name>
    <dbReference type="NCBI Taxonomy" id="500485"/>
    <lineage>
        <taxon>Eukaryota</taxon>
        <taxon>Fungi</taxon>
        <taxon>Dikarya</taxon>
        <taxon>Ascomycota</taxon>
        <taxon>Pezizomycotina</taxon>
        <taxon>Eurotiomycetes</taxon>
        <taxon>Eurotiomycetidae</taxon>
        <taxon>Eurotiales</taxon>
        <taxon>Aspergillaceae</taxon>
        <taxon>Penicillium</taxon>
        <taxon>Penicillium chrysogenum species complex</taxon>
    </lineage>
</organism>
<keyword evidence="3" id="KW-1185">Reference proteome</keyword>
<dbReference type="AlphaFoldDB" id="B6HWR5"/>
<sequence length="110" mass="12545">MGKLAQDVNVPISGPDRKSIEKNQNFSTSTQISQADRPVCSDLISNSNAVRQPEKREKLRARRISMLARKSQKIFLGDRIGIRRPEGNFVFLREARNSERENHQGKANVR</sequence>
<dbReference type="Proteomes" id="UP000000724">
    <property type="component" value="Contig Pc00c24"/>
</dbReference>
<gene>
    <name evidence="2" type="ORF">Pc24g01080</name>
    <name evidence="2" type="ORF">PCH_Pc24g01080</name>
</gene>
<dbReference type="EMBL" id="AM920439">
    <property type="protein sequence ID" value="CAP87016.1"/>
    <property type="molecule type" value="Genomic_DNA"/>
</dbReference>
<evidence type="ECO:0000256" key="1">
    <source>
        <dbReference type="SAM" id="MobiDB-lite"/>
    </source>
</evidence>
<evidence type="ECO:0000313" key="3">
    <source>
        <dbReference type="Proteomes" id="UP000000724"/>
    </source>
</evidence>
<dbReference type="VEuPathDB" id="FungiDB:PCH_Pc24g01080"/>